<evidence type="ECO:0000313" key="1">
    <source>
        <dbReference type="EMBL" id="GBM80665.1"/>
    </source>
</evidence>
<comment type="caution">
    <text evidence="1">The sequence shown here is derived from an EMBL/GenBank/DDBJ whole genome shotgun (WGS) entry which is preliminary data.</text>
</comment>
<dbReference type="AlphaFoldDB" id="A0A4Y2ISQ8"/>
<gene>
    <name evidence="1" type="ORF">AVEN_209859_1</name>
</gene>
<name>A0A4Y2ISQ8_ARAVE</name>
<dbReference type="EMBL" id="BGPR01002898">
    <property type="protein sequence ID" value="GBM80665.1"/>
    <property type="molecule type" value="Genomic_DNA"/>
</dbReference>
<dbReference type="Proteomes" id="UP000499080">
    <property type="component" value="Unassembled WGS sequence"/>
</dbReference>
<reference evidence="1 2" key="1">
    <citation type="journal article" date="2019" name="Sci. Rep.">
        <title>Orb-weaving spider Araneus ventricosus genome elucidates the spidroin gene catalogue.</title>
        <authorList>
            <person name="Kono N."/>
            <person name="Nakamura H."/>
            <person name="Ohtoshi R."/>
            <person name="Moran D.A.P."/>
            <person name="Shinohara A."/>
            <person name="Yoshida Y."/>
            <person name="Fujiwara M."/>
            <person name="Mori M."/>
            <person name="Tomita M."/>
            <person name="Arakawa K."/>
        </authorList>
    </citation>
    <scope>NUCLEOTIDE SEQUENCE [LARGE SCALE GENOMIC DNA]</scope>
</reference>
<organism evidence="1 2">
    <name type="scientific">Araneus ventricosus</name>
    <name type="common">Orbweaver spider</name>
    <name type="synonym">Epeira ventricosa</name>
    <dbReference type="NCBI Taxonomy" id="182803"/>
    <lineage>
        <taxon>Eukaryota</taxon>
        <taxon>Metazoa</taxon>
        <taxon>Ecdysozoa</taxon>
        <taxon>Arthropoda</taxon>
        <taxon>Chelicerata</taxon>
        <taxon>Arachnida</taxon>
        <taxon>Araneae</taxon>
        <taxon>Araneomorphae</taxon>
        <taxon>Entelegynae</taxon>
        <taxon>Araneoidea</taxon>
        <taxon>Araneidae</taxon>
        <taxon>Araneus</taxon>
    </lineage>
</organism>
<accession>A0A4Y2ISQ8</accession>
<evidence type="ECO:0000313" key="2">
    <source>
        <dbReference type="Proteomes" id="UP000499080"/>
    </source>
</evidence>
<protein>
    <recommendedName>
        <fullName evidence="3">PiggyBac transposable element-derived protein domain-containing protein</fullName>
    </recommendedName>
</protein>
<evidence type="ECO:0008006" key="3">
    <source>
        <dbReference type="Google" id="ProtNLM"/>
    </source>
</evidence>
<sequence>MKEKKSLAQTVVENWMTVFETPQTTKFIRMVPKKQGFLCYGNSQGEWNDKMPFNQIAAVRWIDNRIVSLITCFEDKRGFKKRKKNERLKAGSRFAVCCFV</sequence>
<proteinExistence type="predicted"/>
<keyword evidence="2" id="KW-1185">Reference proteome</keyword>